<organism evidence="1 2">
    <name type="scientific">Hypholoma sublateritium (strain FD-334 SS-4)</name>
    <dbReference type="NCBI Taxonomy" id="945553"/>
    <lineage>
        <taxon>Eukaryota</taxon>
        <taxon>Fungi</taxon>
        <taxon>Dikarya</taxon>
        <taxon>Basidiomycota</taxon>
        <taxon>Agaricomycotina</taxon>
        <taxon>Agaricomycetes</taxon>
        <taxon>Agaricomycetidae</taxon>
        <taxon>Agaricales</taxon>
        <taxon>Agaricineae</taxon>
        <taxon>Strophariaceae</taxon>
        <taxon>Hypholoma</taxon>
    </lineage>
</organism>
<feature type="non-terminal residue" evidence="1">
    <location>
        <position position="1"/>
    </location>
</feature>
<dbReference type="OrthoDB" id="3236341at2759"/>
<dbReference type="Proteomes" id="UP000054270">
    <property type="component" value="Unassembled WGS sequence"/>
</dbReference>
<gene>
    <name evidence="1" type="ORF">HYPSUDRAFT_136689</name>
</gene>
<protein>
    <submittedName>
        <fullName evidence="1">Uncharacterized protein</fullName>
    </submittedName>
</protein>
<sequence>LGRQARIFVCLLSIENKMEAFQSAAPPYQVSEELKTNINNYAIAVLLSVEISAYKGDIPRNHILNILKRYRFDLPIGIEHDLSNWEKITTAVSYSLTQTRAKVKKAIKESVADNGTNIFALSQLIVHGTPCRVTRAIHQECAGGDKYWNLIDSRLAYIRKVAGSDQTKVIRAFKAILQADRTKYGADEDYEIDNFVSNELQQRVDDVVSGAVSQA</sequence>
<dbReference type="OMA" id="WDHVITI"/>
<reference evidence="2" key="1">
    <citation type="submission" date="2014-04" db="EMBL/GenBank/DDBJ databases">
        <title>Evolutionary Origins and Diversification of the Mycorrhizal Mutualists.</title>
        <authorList>
            <consortium name="DOE Joint Genome Institute"/>
            <consortium name="Mycorrhizal Genomics Consortium"/>
            <person name="Kohler A."/>
            <person name="Kuo A."/>
            <person name="Nagy L.G."/>
            <person name="Floudas D."/>
            <person name="Copeland A."/>
            <person name="Barry K.W."/>
            <person name="Cichocki N."/>
            <person name="Veneault-Fourrey C."/>
            <person name="LaButti K."/>
            <person name="Lindquist E.A."/>
            <person name="Lipzen A."/>
            <person name="Lundell T."/>
            <person name="Morin E."/>
            <person name="Murat C."/>
            <person name="Riley R."/>
            <person name="Ohm R."/>
            <person name="Sun H."/>
            <person name="Tunlid A."/>
            <person name="Henrissat B."/>
            <person name="Grigoriev I.V."/>
            <person name="Hibbett D.S."/>
            <person name="Martin F."/>
        </authorList>
    </citation>
    <scope>NUCLEOTIDE SEQUENCE [LARGE SCALE GENOMIC DNA]</scope>
    <source>
        <strain evidence="2">FD-334 SS-4</strain>
    </source>
</reference>
<dbReference type="EMBL" id="KN817539">
    <property type="protein sequence ID" value="KJA24006.1"/>
    <property type="molecule type" value="Genomic_DNA"/>
</dbReference>
<name>A0A0D2P5K6_HYPSF</name>
<accession>A0A0D2P5K6</accession>
<keyword evidence="2" id="KW-1185">Reference proteome</keyword>
<evidence type="ECO:0000313" key="2">
    <source>
        <dbReference type="Proteomes" id="UP000054270"/>
    </source>
</evidence>
<evidence type="ECO:0000313" key="1">
    <source>
        <dbReference type="EMBL" id="KJA24006.1"/>
    </source>
</evidence>
<proteinExistence type="predicted"/>
<dbReference type="AlphaFoldDB" id="A0A0D2P5K6"/>